<feature type="signal peptide" evidence="1">
    <location>
        <begin position="1"/>
        <end position="22"/>
    </location>
</feature>
<dbReference type="Proteomes" id="UP001157974">
    <property type="component" value="Unassembled WGS sequence"/>
</dbReference>
<feature type="chain" id="PRO_5043653412" evidence="1">
    <location>
        <begin position="23"/>
        <end position="353"/>
    </location>
</feature>
<keyword evidence="1" id="KW-0732">Signal</keyword>
<reference evidence="2 3" key="1">
    <citation type="journal article" date="2023" name="Nat. Commun.">
        <title>Origin of minicircular mitochondrial genomes in red algae.</title>
        <authorList>
            <person name="Lee Y."/>
            <person name="Cho C.H."/>
            <person name="Lee Y.M."/>
            <person name="Park S.I."/>
            <person name="Yang J.H."/>
            <person name="West J.A."/>
            <person name="Bhattacharya D."/>
            <person name="Yoon H.S."/>
        </authorList>
    </citation>
    <scope>NUCLEOTIDE SEQUENCE [LARGE SCALE GENOMIC DNA]</scope>
    <source>
        <strain evidence="2 3">CCMP1338</strain>
        <tissue evidence="2">Whole cell</tissue>
    </source>
</reference>
<evidence type="ECO:0000256" key="1">
    <source>
        <dbReference type="SAM" id="SignalP"/>
    </source>
</evidence>
<dbReference type="EMBL" id="JAMWBK010000003">
    <property type="protein sequence ID" value="KAJ8906536.1"/>
    <property type="molecule type" value="Genomic_DNA"/>
</dbReference>
<keyword evidence="3" id="KW-1185">Reference proteome</keyword>
<dbReference type="AlphaFoldDB" id="A0AAV8V160"/>
<proteinExistence type="predicted"/>
<comment type="caution">
    <text evidence="2">The sequence shown here is derived from an EMBL/GenBank/DDBJ whole genome shotgun (WGS) entry which is preliminary data.</text>
</comment>
<organism evidence="2 3">
    <name type="scientific">Rhodosorus marinus</name>
    <dbReference type="NCBI Taxonomy" id="101924"/>
    <lineage>
        <taxon>Eukaryota</taxon>
        <taxon>Rhodophyta</taxon>
        <taxon>Stylonematophyceae</taxon>
        <taxon>Stylonematales</taxon>
        <taxon>Stylonemataceae</taxon>
        <taxon>Rhodosorus</taxon>
    </lineage>
</organism>
<evidence type="ECO:0000313" key="2">
    <source>
        <dbReference type="EMBL" id="KAJ8906536.1"/>
    </source>
</evidence>
<accession>A0AAV8V160</accession>
<sequence length="353" mass="39010">MQTLKSIFVGVVALSSAGASSSRSTRCDSFPKVLRSAEEASRAAEAEAKALRMLRDRGSEDTQAYDEKVSSAMTAIDMAKNELELTKPTDRSLLFRTGVGVAALAGTVASRLYGPVAESKGNNDESTIEAVLTEWITNFAPTVAISFVASVSLAMLVLWRDREGRDFISTAYSTALSSTSMTKQLKPSNTEDREINEIRELHEQTEIQLAAFESTNTELLDPQLTPLLRSYTARINEAVEDILRYTDQVQCQRLVRTSTKIQNESEEIEKKAKRLGERNAEFNRWDFIIAMTSILCSGSSTLAGVCSWLVSVPFAASVLRLFEHDSYSAVVRLERRVENLNDALSNGQQERLA</sequence>
<name>A0AAV8V160_9RHOD</name>
<protein>
    <submittedName>
        <fullName evidence="2">Uncharacterized protein</fullName>
    </submittedName>
</protein>
<gene>
    <name evidence="2" type="ORF">NDN08_003029</name>
</gene>
<evidence type="ECO:0000313" key="3">
    <source>
        <dbReference type="Proteomes" id="UP001157974"/>
    </source>
</evidence>